<dbReference type="PRINTS" id="PR00732">
    <property type="entry name" value="GLHYDRLASE4"/>
</dbReference>
<evidence type="ECO:0000256" key="1">
    <source>
        <dbReference type="ARBA" id="ARBA00010141"/>
    </source>
</evidence>
<evidence type="ECO:0000256" key="4">
    <source>
        <dbReference type="ARBA" id="ARBA00023027"/>
    </source>
</evidence>
<keyword evidence="6 11" id="KW-0326">Glycosidase</keyword>
<sequence length="446" mass="48008">MKLTIIGGGGFRVPQIFEAVSSADAPTRVDELCLHDVSTERLAAIRAVLESQADSAARPPKLTYTTNLDDAVSGADFVFSAMRVGGLEGRIADERVALDLGVLGQETIGPGGLSYALRTLPAVRHLARRIAELAPEAWVINFTNPAGIVTETMQAELGDRVVGICDTPIGLMRRAVRAVGGDAASVSFDYVGLNHLGWLRSITVGDVEKLPDLLADDDALYGIEEARLMGFDWVRSLGALPNEYLFYYYFQAEATARIRESVQTRGEFLLAQQSGFYQDAAADPDAFASWERTKFEREASYMAESRPEEERDNREASDIEGGGYQAVALALMAALSGGGSSTMILNVANRGAVPQLSDNAVVEIPCTVDASGIHPHRVAPVTGDMIGLMQQVKAAEQLTIAASARRDPSLAWRAIAAHPIVDSVATAKRLLERYREVIPGVARAFD</sequence>
<dbReference type="GO" id="GO:0004553">
    <property type="term" value="F:hydrolase activity, hydrolyzing O-glycosyl compounds"/>
    <property type="evidence" value="ECO:0007669"/>
    <property type="project" value="InterPro"/>
</dbReference>
<evidence type="ECO:0000256" key="10">
    <source>
        <dbReference type="PIRSR" id="PIRSR601088-4"/>
    </source>
</evidence>
<evidence type="ECO:0000256" key="2">
    <source>
        <dbReference type="ARBA" id="ARBA00022723"/>
    </source>
</evidence>
<dbReference type="InterPro" id="IPR019802">
    <property type="entry name" value="GlycHydrolase_4_CS"/>
</dbReference>
<evidence type="ECO:0000256" key="9">
    <source>
        <dbReference type="PIRSR" id="PIRSR601088-3"/>
    </source>
</evidence>
<evidence type="ECO:0000259" key="12">
    <source>
        <dbReference type="Pfam" id="PF11975"/>
    </source>
</evidence>
<feature type="binding site" evidence="8">
    <location>
        <position position="90"/>
    </location>
    <ligand>
        <name>substrate</name>
    </ligand>
</feature>
<dbReference type="PANTHER" id="PTHR32092">
    <property type="entry name" value="6-PHOSPHO-BETA-GLUCOSIDASE-RELATED"/>
    <property type="match status" value="1"/>
</dbReference>
<dbReference type="Gene3D" id="3.90.110.10">
    <property type="entry name" value="Lactate dehydrogenase/glycoside hydrolase, family 4, C-terminal"/>
    <property type="match status" value="1"/>
</dbReference>
<dbReference type="PROSITE" id="PS01324">
    <property type="entry name" value="GLYCOSYL_HYDROL_F4"/>
    <property type="match status" value="1"/>
</dbReference>
<comment type="similarity">
    <text evidence="1 11">Belongs to the glycosyl hydrolase 4 family.</text>
</comment>
<proteinExistence type="inferred from homology"/>
<dbReference type="Pfam" id="PF02056">
    <property type="entry name" value="Glyco_hydro_4"/>
    <property type="match status" value="1"/>
</dbReference>
<feature type="site" description="Increases basicity of active site Tyr" evidence="10">
    <location>
        <position position="106"/>
    </location>
</feature>
<dbReference type="InterPro" id="IPR036291">
    <property type="entry name" value="NAD(P)-bd_dom_sf"/>
</dbReference>
<feature type="binding site" evidence="8">
    <location>
        <position position="144"/>
    </location>
    <ligand>
        <name>substrate</name>
    </ligand>
</feature>
<dbReference type="GO" id="GO:0046872">
    <property type="term" value="F:metal ion binding"/>
    <property type="evidence" value="ECO:0007669"/>
    <property type="project" value="UniProtKB-KW"/>
</dbReference>
<evidence type="ECO:0000256" key="5">
    <source>
        <dbReference type="ARBA" id="ARBA00023211"/>
    </source>
</evidence>
<keyword evidence="3 11" id="KW-0378">Hydrolase</keyword>
<dbReference type="InterPro" id="IPR022616">
    <property type="entry name" value="Glyco_hydro_4_C"/>
</dbReference>
<accession>A0A2A9DTP0</accession>
<dbReference type="Pfam" id="PF11975">
    <property type="entry name" value="Glyco_hydro_4C"/>
    <property type="match status" value="1"/>
</dbReference>
<name>A0A2A9DTP0_9MICO</name>
<evidence type="ECO:0000313" key="13">
    <source>
        <dbReference type="EMBL" id="PFG29741.1"/>
    </source>
</evidence>
<evidence type="ECO:0000256" key="3">
    <source>
        <dbReference type="ARBA" id="ARBA00022801"/>
    </source>
</evidence>
<keyword evidence="9" id="KW-0170">Cobalt</keyword>
<dbReference type="RefSeq" id="WP_098406284.1">
    <property type="nucleotide sequence ID" value="NZ_PDJE01000001.1"/>
</dbReference>
<organism evidence="13 14">
    <name type="scientific">Paramicrobacterium agarici</name>
    <dbReference type="NCBI Taxonomy" id="630514"/>
    <lineage>
        <taxon>Bacteria</taxon>
        <taxon>Bacillati</taxon>
        <taxon>Actinomycetota</taxon>
        <taxon>Actinomycetes</taxon>
        <taxon>Micrococcales</taxon>
        <taxon>Microbacteriaceae</taxon>
        <taxon>Paramicrobacterium</taxon>
    </lineage>
</organism>
<evidence type="ECO:0000256" key="7">
    <source>
        <dbReference type="PIRSR" id="PIRSR601088-1"/>
    </source>
</evidence>
<comment type="cofactor">
    <cofactor evidence="11">
        <name>NAD(+)</name>
        <dbReference type="ChEBI" id="CHEBI:57540"/>
    </cofactor>
    <text evidence="11">Binds 1 NAD(+) per subunit.</text>
</comment>
<dbReference type="Gene3D" id="3.40.50.720">
    <property type="entry name" value="NAD(P)-binding Rossmann-like Domain"/>
    <property type="match status" value="1"/>
</dbReference>
<dbReference type="SUPFAM" id="SSF56327">
    <property type="entry name" value="LDH C-terminal domain-like"/>
    <property type="match status" value="1"/>
</dbReference>
<dbReference type="InterPro" id="IPR015955">
    <property type="entry name" value="Lactate_DH/Glyco_Ohase_4_C"/>
</dbReference>
<dbReference type="AlphaFoldDB" id="A0A2A9DTP0"/>
<dbReference type="SUPFAM" id="SSF51735">
    <property type="entry name" value="NAD(P)-binding Rossmann-fold domains"/>
    <property type="match status" value="1"/>
</dbReference>
<keyword evidence="4 11" id="KW-0520">NAD</keyword>
<keyword evidence="9" id="KW-0408">Iron</keyword>
<evidence type="ECO:0000256" key="8">
    <source>
        <dbReference type="PIRSR" id="PIRSR601088-2"/>
    </source>
</evidence>
<dbReference type="GO" id="GO:0005975">
    <property type="term" value="P:carbohydrate metabolic process"/>
    <property type="evidence" value="ECO:0007669"/>
    <property type="project" value="InterPro"/>
</dbReference>
<keyword evidence="5 9" id="KW-0464">Manganese</keyword>
<dbReference type="Proteomes" id="UP000221369">
    <property type="component" value="Unassembled WGS sequence"/>
</dbReference>
<feature type="active site" description="Proton acceptor" evidence="7">
    <location>
        <position position="244"/>
    </location>
</feature>
<reference evidence="13 14" key="1">
    <citation type="submission" date="2017-10" db="EMBL/GenBank/DDBJ databases">
        <title>Sequencing the genomes of 1000 actinobacteria strains.</title>
        <authorList>
            <person name="Klenk H.-P."/>
        </authorList>
    </citation>
    <scope>NUCLEOTIDE SEQUENCE [LARGE SCALE GENOMIC DNA]</scope>
    <source>
        <strain evidence="13 14">DSM 21798</strain>
    </source>
</reference>
<evidence type="ECO:0000256" key="11">
    <source>
        <dbReference type="RuleBase" id="RU361152"/>
    </source>
</evidence>
<dbReference type="InterPro" id="IPR001088">
    <property type="entry name" value="Glyco_hydro_4"/>
</dbReference>
<keyword evidence="14" id="KW-1185">Reference proteome</keyword>
<keyword evidence="9" id="KW-0533">Nickel</keyword>
<feature type="active site" description="Proton donor" evidence="7">
    <location>
        <position position="166"/>
    </location>
</feature>
<keyword evidence="2 9" id="KW-0479">Metal-binding</keyword>
<gene>
    <name evidence="13" type="ORF">ATJ78_0656</name>
</gene>
<protein>
    <submittedName>
        <fullName evidence="13">6-phospho-beta-glucosidase</fullName>
    </submittedName>
</protein>
<comment type="caution">
    <text evidence="13">The sequence shown here is derived from an EMBL/GenBank/DDBJ whole genome shotgun (WGS) entry which is preliminary data.</text>
</comment>
<dbReference type="EMBL" id="PDJE01000001">
    <property type="protein sequence ID" value="PFG29741.1"/>
    <property type="molecule type" value="Genomic_DNA"/>
</dbReference>
<feature type="binding site" evidence="9">
    <location>
        <position position="195"/>
    </location>
    <ligand>
        <name>Mn(2+)</name>
        <dbReference type="ChEBI" id="CHEBI:29035"/>
    </ligand>
</feature>
<evidence type="ECO:0000256" key="6">
    <source>
        <dbReference type="ARBA" id="ARBA00023295"/>
    </source>
</evidence>
<dbReference type="PANTHER" id="PTHR32092:SF5">
    <property type="entry name" value="6-PHOSPHO-BETA-GLUCOSIDASE"/>
    <property type="match status" value="1"/>
</dbReference>
<dbReference type="GO" id="GO:0016616">
    <property type="term" value="F:oxidoreductase activity, acting on the CH-OH group of donors, NAD or NADP as acceptor"/>
    <property type="evidence" value="ECO:0007669"/>
    <property type="project" value="InterPro"/>
</dbReference>
<feature type="binding site" evidence="9">
    <location>
        <position position="165"/>
    </location>
    <ligand>
        <name>Mn(2+)</name>
        <dbReference type="ChEBI" id="CHEBI:29035"/>
    </ligand>
</feature>
<feature type="domain" description="Glycosyl hydrolase family 4 C-terminal" evidence="12">
    <location>
        <begin position="190"/>
        <end position="421"/>
    </location>
</feature>
<evidence type="ECO:0000313" key="14">
    <source>
        <dbReference type="Proteomes" id="UP000221369"/>
    </source>
</evidence>